<dbReference type="Proteomes" id="UP000297703">
    <property type="component" value="Unassembled WGS sequence"/>
</dbReference>
<protein>
    <submittedName>
        <fullName evidence="1">Tryptophan--tRNA ligase, mitochondrial</fullName>
    </submittedName>
</protein>
<dbReference type="EMBL" id="QXTE01000119">
    <property type="protein sequence ID" value="TFK05203.1"/>
    <property type="molecule type" value="Genomic_DNA"/>
</dbReference>
<name>A0A4D9ECJ5_9SAUR</name>
<keyword evidence="1" id="KW-0436">Ligase</keyword>
<proteinExistence type="predicted"/>
<reference evidence="1 2" key="1">
    <citation type="submission" date="2019-04" db="EMBL/GenBank/DDBJ databases">
        <title>Draft genome of the big-headed turtle Platysternon megacephalum.</title>
        <authorList>
            <person name="Gong S."/>
        </authorList>
    </citation>
    <scope>NUCLEOTIDE SEQUENCE [LARGE SCALE GENOMIC DNA]</scope>
    <source>
        <strain evidence="1">DO16091913</strain>
        <tissue evidence="1">Muscle</tissue>
    </source>
</reference>
<reference evidence="1 2" key="2">
    <citation type="submission" date="2019-04" db="EMBL/GenBank/DDBJ databases">
        <title>The genome sequence of big-headed turtle.</title>
        <authorList>
            <person name="Gong S."/>
        </authorList>
    </citation>
    <scope>NUCLEOTIDE SEQUENCE [LARGE SCALE GENOMIC DNA]</scope>
    <source>
        <strain evidence="1">DO16091913</strain>
        <tissue evidence="1">Muscle</tissue>
    </source>
</reference>
<evidence type="ECO:0000313" key="2">
    <source>
        <dbReference type="Proteomes" id="UP000297703"/>
    </source>
</evidence>
<dbReference type="GO" id="GO:0016874">
    <property type="term" value="F:ligase activity"/>
    <property type="evidence" value="ECO:0007669"/>
    <property type="project" value="UniProtKB-KW"/>
</dbReference>
<evidence type="ECO:0000313" key="1">
    <source>
        <dbReference type="EMBL" id="TFK05203.1"/>
    </source>
</evidence>
<sequence>MLSVIHCMGCQKFINNPMGFLGNTNIPSVFDTVINLFMSGMTCINSSSTTCDSEGCIHVSCAATGEEVCRNMHMEKKNGGWLCMKSCGFHAGSDNRSMLERE</sequence>
<accession>A0A4D9ECJ5</accession>
<comment type="caution">
    <text evidence="1">The sequence shown here is derived from an EMBL/GenBank/DDBJ whole genome shotgun (WGS) entry which is preliminary data.</text>
</comment>
<organism evidence="1 2">
    <name type="scientific">Platysternon megacephalum</name>
    <name type="common">big-headed turtle</name>
    <dbReference type="NCBI Taxonomy" id="55544"/>
    <lineage>
        <taxon>Eukaryota</taxon>
        <taxon>Metazoa</taxon>
        <taxon>Chordata</taxon>
        <taxon>Craniata</taxon>
        <taxon>Vertebrata</taxon>
        <taxon>Euteleostomi</taxon>
        <taxon>Archelosauria</taxon>
        <taxon>Testudinata</taxon>
        <taxon>Testudines</taxon>
        <taxon>Cryptodira</taxon>
        <taxon>Durocryptodira</taxon>
        <taxon>Testudinoidea</taxon>
        <taxon>Platysternidae</taxon>
        <taxon>Platysternon</taxon>
    </lineage>
</organism>
<dbReference type="AlphaFoldDB" id="A0A4D9ECJ5"/>
<gene>
    <name evidence="1" type="ORF">DR999_PMT12213</name>
</gene>
<keyword evidence="2" id="KW-1185">Reference proteome</keyword>